<reference evidence="1 2" key="1">
    <citation type="journal article" date="2022" name="Hortic Res">
        <title>A haplotype resolved chromosomal level avocado genome allows analysis of novel avocado genes.</title>
        <authorList>
            <person name="Nath O."/>
            <person name="Fletcher S.J."/>
            <person name="Hayward A."/>
            <person name="Shaw L.M."/>
            <person name="Masouleh A.K."/>
            <person name="Furtado A."/>
            <person name="Henry R.J."/>
            <person name="Mitter N."/>
        </authorList>
    </citation>
    <scope>NUCLEOTIDE SEQUENCE [LARGE SCALE GENOMIC DNA]</scope>
    <source>
        <strain evidence="2">cv. Hass</strain>
    </source>
</reference>
<name>A0ACC2KV03_PERAE</name>
<keyword evidence="2" id="KW-1185">Reference proteome</keyword>
<protein>
    <submittedName>
        <fullName evidence="1">Uncharacterized protein</fullName>
    </submittedName>
</protein>
<dbReference type="EMBL" id="CM056819">
    <property type="protein sequence ID" value="KAJ8624815.1"/>
    <property type="molecule type" value="Genomic_DNA"/>
</dbReference>
<comment type="caution">
    <text evidence="1">The sequence shown here is derived from an EMBL/GenBank/DDBJ whole genome shotgun (WGS) entry which is preliminary data.</text>
</comment>
<proteinExistence type="predicted"/>
<accession>A0ACC2KV03</accession>
<dbReference type="Proteomes" id="UP001234297">
    <property type="component" value="Chromosome 11"/>
</dbReference>
<organism evidence="1 2">
    <name type="scientific">Persea americana</name>
    <name type="common">Avocado</name>
    <dbReference type="NCBI Taxonomy" id="3435"/>
    <lineage>
        <taxon>Eukaryota</taxon>
        <taxon>Viridiplantae</taxon>
        <taxon>Streptophyta</taxon>
        <taxon>Embryophyta</taxon>
        <taxon>Tracheophyta</taxon>
        <taxon>Spermatophyta</taxon>
        <taxon>Magnoliopsida</taxon>
        <taxon>Magnoliidae</taxon>
        <taxon>Laurales</taxon>
        <taxon>Lauraceae</taxon>
        <taxon>Persea</taxon>
    </lineage>
</organism>
<evidence type="ECO:0000313" key="1">
    <source>
        <dbReference type="EMBL" id="KAJ8624815.1"/>
    </source>
</evidence>
<sequence length="301" mass="33666">MGNNSTKTIEIPINSPANKSPPRPLHQPQYSSASRPATILAKPMSDVTSYYVLDKELDRGQFDITYLCTKKATGLNFARKSISKNKLTRRGDKEIVKREILIMQHLSGQPNIVKHKATFEDLRNIHLIMELCSGGTLSDRITLKGSCPERAAAAIGRAIVNVVCACHFMGVMHRDLKPESFLFSTRNEDALLKVTSFRHSVFVKEGKVYREIVGSPYYVAPEVLHKSYGKEIDVWSAGVILYTLLSGVPPFYAETEKGIHDAILQGQIDFRRAPWPSVSDAAKDLIKKMLTRDPKKRITAP</sequence>
<evidence type="ECO:0000313" key="2">
    <source>
        <dbReference type="Proteomes" id="UP001234297"/>
    </source>
</evidence>
<gene>
    <name evidence="1" type="ORF">MRB53_033345</name>
</gene>